<sequence length="53" mass="6117">FMKIVNQLQVKVFYERSGTHTMIIKDLLIGRNYLEDIERPCGISTDTTISTLN</sequence>
<dbReference type="Proteomes" id="UP000789342">
    <property type="component" value="Unassembled WGS sequence"/>
</dbReference>
<evidence type="ECO:0000313" key="2">
    <source>
        <dbReference type="Proteomes" id="UP000789342"/>
    </source>
</evidence>
<reference evidence="1" key="1">
    <citation type="submission" date="2021-06" db="EMBL/GenBank/DDBJ databases">
        <authorList>
            <person name="Kallberg Y."/>
            <person name="Tangrot J."/>
            <person name="Rosling A."/>
        </authorList>
    </citation>
    <scope>NUCLEOTIDE SEQUENCE</scope>
    <source>
        <strain evidence="1">CL551</strain>
    </source>
</reference>
<evidence type="ECO:0000313" key="1">
    <source>
        <dbReference type="EMBL" id="CAG8675570.1"/>
    </source>
</evidence>
<keyword evidence="2" id="KW-1185">Reference proteome</keyword>
<proteinExistence type="predicted"/>
<dbReference type="EMBL" id="CAJVPV010013180">
    <property type="protein sequence ID" value="CAG8675570.1"/>
    <property type="molecule type" value="Genomic_DNA"/>
</dbReference>
<organism evidence="1 2">
    <name type="scientific">Acaulospora morrowiae</name>
    <dbReference type="NCBI Taxonomy" id="94023"/>
    <lineage>
        <taxon>Eukaryota</taxon>
        <taxon>Fungi</taxon>
        <taxon>Fungi incertae sedis</taxon>
        <taxon>Mucoromycota</taxon>
        <taxon>Glomeromycotina</taxon>
        <taxon>Glomeromycetes</taxon>
        <taxon>Diversisporales</taxon>
        <taxon>Acaulosporaceae</taxon>
        <taxon>Acaulospora</taxon>
    </lineage>
</organism>
<dbReference type="AlphaFoldDB" id="A0A9N9EDN3"/>
<feature type="non-terminal residue" evidence="1">
    <location>
        <position position="1"/>
    </location>
</feature>
<name>A0A9N9EDN3_9GLOM</name>
<dbReference type="OrthoDB" id="10382260at2759"/>
<gene>
    <name evidence="1" type="ORF">AMORRO_LOCUS11012</name>
</gene>
<accession>A0A9N9EDN3</accession>
<protein>
    <submittedName>
        <fullName evidence="1">12767_t:CDS:1</fullName>
    </submittedName>
</protein>
<comment type="caution">
    <text evidence="1">The sequence shown here is derived from an EMBL/GenBank/DDBJ whole genome shotgun (WGS) entry which is preliminary data.</text>
</comment>